<reference evidence="3" key="1">
    <citation type="submission" date="2015-07" db="EMBL/GenBank/DDBJ databases">
        <authorList>
            <person name="Teixeira M.M."/>
            <person name="Souza R.C."/>
            <person name="Almeida L.G."/>
            <person name="Vicente V.A."/>
            <person name="de Hoog S."/>
            <person name="Bocca A.L."/>
            <person name="de Almeida S.R."/>
            <person name="Vasconcelos A.T."/>
            <person name="Felipe M.S."/>
        </authorList>
    </citation>
    <scope>NUCLEOTIDE SEQUENCE [LARGE SCALE GENOMIC DNA]</scope>
    <source>
        <strain evidence="3">KSF</strain>
    </source>
</reference>
<proteinExistence type="inferred from homology"/>
<dbReference type="EMBL" id="LGRB01000010">
    <property type="protein sequence ID" value="OCT50386.1"/>
    <property type="molecule type" value="Genomic_DNA"/>
</dbReference>
<protein>
    <submittedName>
        <fullName evidence="2">CAIB/BAIF family enzyme</fullName>
    </submittedName>
</protein>
<dbReference type="Pfam" id="PF02515">
    <property type="entry name" value="CoA_transf_3"/>
    <property type="match status" value="1"/>
</dbReference>
<dbReference type="InterPro" id="IPR023606">
    <property type="entry name" value="CoA-Trfase_III_dom_1_sf"/>
</dbReference>
<dbReference type="InterPro" id="IPR003673">
    <property type="entry name" value="CoA-Trfase_fam_III"/>
</dbReference>
<comment type="similarity">
    <text evidence="1">Belongs to the CoA-transferase III family.</text>
</comment>
<dbReference type="VEuPathDB" id="FungiDB:G647_05612"/>
<accession>A0A1C1CPF5</accession>
<name>A0A1C1CPF5_9EURO</name>
<gene>
    <name evidence="2" type="ORF">CLCR_07108</name>
</gene>
<sequence>MNRVNFRTIDSITHLWETLNLPNKALKSINIPDADTICLPSSFKIGHLAQASITLTALLAALIHSERETLKSIPQVTVPVRHAGLEFKSERLLTINGKPMPSTWGPIGGLHRTLDGYVRLHDSFPNHRTATTKLLGLDEDADREAVSRAIATWKSVDLEDAAVWAGAVVAALRSFEQWDELPHAKAVADFPISITKIADSRAGISDHLAAADGRKRCLQGLRVLELSRVIAAPVAGRTLAAHGADVLWITSPNLPDLPSIDRDTGRGKRTAQLDLNQAKDLEKMVELIDDADVFLQGYRPDSLAARGLSPPQLAARRKQDGKNGIICANLSAYGPTGPWRERRGFDSLVQTCSGMNVSEAEHFGQTDPPAKPMPCQALDHASGYFLAAGILAALYRQIREGGSWQVDVSLAGTMKYLRSLGQYEGLSGFQWDADSMEGVPEEYLEPRLSDFGTLKAARHAAAIEGINVGWDIMPRPLGSDDPSWL</sequence>
<organism evidence="2 3">
    <name type="scientific">Cladophialophora carrionii</name>
    <dbReference type="NCBI Taxonomy" id="86049"/>
    <lineage>
        <taxon>Eukaryota</taxon>
        <taxon>Fungi</taxon>
        <taxon>Dikarya</taxon>
        <taxon>Ascomycota</taxon>
        <taxon>Pezizomycotina</taxon>
        <taxon>Eurotiomycetes</taxon>
        <taxon>Chaetothyriomycetidae</taxon>
        <taxon>Chaetothyriales</taxon>
        <taxon>Herpotrichiellaceae</taxon>
        <taxon>Cladophialophora</taxon>
    </lineage>
</organism>
<keyword evidence="3" id="KW-1185">Reference proteome</keyword>
<dbReference type="AlphaFoldDB" id="A0A1C1CPF5"/>
<dbReference type="VEuPathDB" id="FungiDB:CLCR_07108"/>
<dbReference type="PANTHER" id="PTHR48228">
    <property type="entry name" value="SUCCINYL-COA--D-CITRAMALATE COA-TRANSFERASE"/>
    <property type="match status" value="1"/>
</dbReference>
<dbReference type="Gene3D" id="3.40.50.10540">
    <property type="entry name" value="Crotonobetainyl-coa:carnitine coa-transferase, domain 1"/>
    <property type="match status" value="1"/>
</dbReference>
<evidence type="ECO:0000313" key="2">
    <source>
        <dbReference type="EMBL" id="OCT50386.1"/>
    </source>
</evidence>
<dbReference type="OrthoDB" id="5863171at2759"/>
<comment type="caution">
    <text evidence="2">The sequence shown here is derived from an EMBL/GenBank/DDBJ whole genome shotgun (WGS) entry which is preliminary data.</text>
</comment>
<dbReference type="InterPro" id="IPR050509">
    <property type="entry name" value="CoA-transferase_III"/>
</dbReference>
<evidence type="ECO:0000313" key="3">
    <source>
        <dbReference type="Proteomes" id="UP000094526"/>
    </source>
</evidence>
<dbReference type="GO" id="GO:0003824">
    <property type="term" value="F:catalytic activity"/>
    <property type="evidence" value="ECO:0007669"/>
    <property type="project" value="InterPro"/>
</dbReference>
<dbReference type="Proteomes" id="UP000094526">
    <property type="component" value="Unassembled WGS sequence"/>
</dbReference>
<dbReference type="STRING" id="86049.A0A1C1CPF5"/>
<dbReference type="PANTHER" id="PTHR48228:SF4">
    <property type="entry name" value="BLR3030 PROTEIN"/>
    <property type="match status" value="1"/>
</dbReference>
<dbReference type="SUPFAM" id="SSF89796">
    <property type="entry name" value="CoA-transferase family III (CaiB/BaiF)"/>
    <property type="match status" value="2"/>
</dbReference>
<dbReference type="eggNOG" id="KOG3957">
    <property type="taxonomic scope" value="Eukaryota"/>
</dbReference>
<evidence type="ECO:0000256" key="1">
    <source>
        <dbReference type="ARBA" id="ARBA00008383"/>
    </source>
</evidence>